<proteinExistence type="predicted"/>
<dbReference type="eggNOG" id="ENOG502RQI5">
    <property type="taxonomic scope" value="Eukaryota"/>
</dbReference>
<sequence length="506" mass="58160">MYNLFQEKLKQVFSSSKGTFTLNLHKWSHTSEYIFSHVQYMDEKFDTFELPLGLVNLELVDGNVDVALVKNAFLQELKGKISFVTTNFELDPKAKSIVSFLMGNGDSIENDLDLAICVNCDDRVLQCFPSFVLESYHCFLKELASPLELEKLMGTAVLFSQKVEFMFQLVIQENAPKALSLDSYNFKPPKDIDDIYKTHLKDTNSSNIIFRTRALVNMKKYLVDPNQFTPYQWQLLEFLSYISVFTYKLVCDHTRTPSSHQLLQHLKYELFLFNQMFEMFPSKFNLLSRGIYKVFEEYFIKVEAYHKSLQTKADILMATYLSPDSRRFLQASDVQSIRTEVFKNRYPISTIDSTFGEDESLGVVDGFVMEAFQCSGSLSPECFSFESFPSGRCPTRDLVGFWKKNHLDFPTLAAVARRVLPIQTGTGRGLGEFKANFDRILTSVQQSQLCSIESFYFVYCLSREIDLICASSGDTRIEQFQHSCHKPTIVHKSSISARDLHLPQSD</sequence>
<accession>G3BC49</accession>
<dbReference type="HOGENOM" id="CLU_482369_0_0_1"/>
<evidence type="ECO:0008006" key="3">
    <source>
        <dbReference type="Google" id="ProtNLM"/>
    </source>
</evidence>
<organism evidence="2">
    <name type="scientific">Candida tenuis (strain ATCC 10573 / BCRC 21748 / CBS 615 / JCM 9827 / NBRC 10315 / NRRL Y-1498 / VKM Y-70)</name>
    <name type="common">Yeast</name>
    <name type="synonym">Yamadazyma tenuis</name>
    <dbReference type="NCBI Taxonomy" id="590646"/>
    <lineage>
        <taxon>Eukaryota</taxon>
        <taxon>Fungi</taxon>
        <taxon>Dikarya</taxon>
        <taxon>Ascomycota</taxon>
        <taxon>Saccharomycotina</taxon>
        <taxon>Pichiomycetes</taxon>
        <taxon>Debaryomycetaceae</taxon>
        <taxon>Yamadazyma</taxon>
    </lineage>
</organism>
<dbReference type="Proteomes" id="UP000000707">
    <property type="component" value="Unassembled WGS sequence"/>
</dbReference>
<dbReference type="GeneID" id="18250047"/>
<dbReference type="SUPFAM" id="SSF53098">
    <property type="entry name" value="Ribonuclease H-like"/>
    <property type="match status" value="1"/>
</dbReference>
<dbReference type="KEGG" id="cten:18250047"/>
<reference evidence="1 2" key="1">
    <citation type="journal article" date="2011" name="Proc. Natl. Acad. Sci. U.S.A.">
        <title>Comparative genomics of xylose-fermenting fungi for enhanced biofuel production.</title>
        <authorList>
            <person name="Wohlbach D.J."/>
            <person name="Kuo A."/>
            <person name="Sato T.K."/>
            <person name="Potts K.M."/>
            <person name="Salamov A.A."/>
            <person name="LaButti K.M."/>
            <person name="Sun H."/>
            <person name="Clum A."/>
            <person name="Pangilinan J.L."/>
            <person name="Lindquist E.A."/>
            <person name="Lucas S."/>
            <person name="Lapidus A."/>
            <person name="Jin M."/>
            <person name="Gunawan C."/>
            <person name="Balan V."/>
            <person name="Dale B.E."/>
            <person name="Jeffries T.W."/>
            <person name="Zinkel R."/>
            <person name="Barry K.W."/>
            <person name="Grigoriev I.V."/>
            <person name="Gasch A.P."/>
        </authorList>
    </citation>
    <scope>NUCLEOTIDE SEQUENCE [LARGE SCALE GENOMIC DNA]</scope>
    <source>
        <strain evidence="2">ATCC 10573 / BCRC 21748 / CBS 615 / JCM 9827 / NBRC 10315 / NRRL Y-1498 / VKM Y-70</strain>
    </source>
</reference>
<keyword evidence="2" id="KW-1185">Reference proteome</keyword>
<dbReference type="AlphaFoldDB" id="G3BC49"/>
<dbReference type="EMBL" id="GL996528">
    <property type="protein sequence ID" value="EGV60786.1"/>
    <property type="molecule type" value="Genomic_DNA"/>
</dbReference>
<gene>
    <name evidence="1" type="ORF">CANTEDRAFT_137258</name>
</gene>
<evidence type="ECO:0000313" key="1">
    <source>
        <dbReference type="EMBL" id="EGV60786.1"/>
    </source>
</evidence>
<protein>
    <recommendedName>
        <fullName evidence="3">HAT C-terminal dimerisation domain-containing protein</fullName>
    </recommendedName>
</protein>
<dbReference type="InterPro" id="IPR012337">
    <property type="entry name" value="RNaseH-like_sf"/>
</dbReference>
<evidence type="ECO:0000313" key="2">
    <source>
        <dbReference type="Proteomes" id="UP000000707"/>
    </source>
</evidence>
<name>G3BC49_CANTC</name>
<dbReference type="OrthoDB" id="1747213at2759"/>